<gene>
    <name evidence="1" type="ORF">CLV47_101221</name>
</gene>
<evidence type="ECO:0008006" key="3">
    <source>
        <dbReference type="Google" id="ProtNLM"/>
    </source>
</evidence>
<name>A0A2T1A6J5_9ACTN</name>
<proteinExistence type="predicted"/>
<dbReference type="Proteomes" id="UP000237752">
    <property type="component" value="Unassembled WGS sequence"/>
</dbReference>
<keyword evidence="2" id="KW-1185">Reference proteome</keyword>
<evidence type="ECO:0000313" key="1">
    <source>
        <dbReference type="EMBL" id="PRZ44097.1"/>
    </source>
</evidence>
<comment type="caution">
    <text evidence="1">The sequence shown here is derived from an EMBL/GenBank/DDBJ whole genome shotgun (WGS) entry which is preliminary data.</text>
</comment>
<sequence>MSLGTTPGSDQVQAMIDRAQKAAHDAGKIFGLAYGAAPDAVRAGFERGIDFAVSGNDSGLLAAAAVNLVTEVRG</sequence>
<dbReference type="GO" id="GO:0003824">
    <property type="term" value="F:catalytic activity"/>
    <property type="evidence" value="ECO:0007669"/>
    <property type="project" value="InterPro"/>
</dbReference>
<dbReference type="OrthoDB" id="3353438at2"/>
<organism evidence="1 2">
    <name type="scientific">Antricoccus suffuscus</name>
    <dbReference type="NCBI Taxonomy" id="1629062"/>
    <lineage>
        <taxon>Bacteria</taxon>
        <taxon>Bacillati</taxon>
        <taxon>Actinomycetota</taxon>
        <taxon>Actinomycetes</taxon>
        <taxon>Geodermatophilales</taxon>
        <taxon>Antricoccaceae</taxon>
        <taxon>Antricoccus</taxon>
    </lineage>
</organism>
<dbReference type="InterPro" id="IPR040442">
    <property type="entry name" value="Pyrv_kinase-like_dom_sf"/>
</dbReference>
<protein>
    <recommendedName>
        <fullName evidence="3">HpcH/HpaI aldolase/citrate lyase family protein</fullName>
    </recommendedName>
</protein>
<dbReference type="Gene3D" id="3.20.20.60">
    <property type="entry name" value="Phosphoenolpyruvate-binding domains"/>
    <property type="match status" value="1"/>
</dbReference>
<dbReference type="AlphaFoldDB" id="A0A2T1A6J5"/>
<reference evidence="1 2" key="1">
    <citation type="submission" date="2018-03" db="EMBL/GenBank/DDBJ databases">
        <title>Genomic Encyclopedia of Archaeal and Bacterial Type Strains, Phase II (KMG-II): from individual species to whole genera.</title>
        <authorList>
            <person name="Goeker M."/>
        </authorList>
    </citation>
    <scope>NUCLEOTIDE SEQUENCE [LARGE SCALE GENOMIC DNA]</scope>
    <source>
        <strain evidence="1 2">DSM 100065</strain>
    </source>
</reference>
<evidence type="ECO:0000313" key="2">
    <source>
        <dbReference type="Proteomes" id="UP000237752"/>
    </source>
</evidence>
<accession>A0A2T1A6J5</accession>
<dbReference type="InterPro" id="IPR015813">
    <property type="entry name" value="Pyrv/PenolPyrv_kinase-like_dom"/>
</dbReference>
<dbReference type="EMBL" id="PVUE01000001">
    <property type="protein sequence ID" value="PRZ44097.1"/>
    <property type="molecule type" value="Genomic_DNA"/>
</dbReference>
<dbReference type="SUPFAM" id="SSF51621">
    <property type="entry name" value="Phosphoenolpyruvate/pyruvate domain"/>
    <property type="match status" value="1"/>
</dbReference>
<dbReference type="RefSeq" id="WP_106347151.1">
    <property type="nucleotide sequence ID" value="NZ_PVUE01000001.1"/>
</dbReference>